<evidence type="ECO:0000256" key="6">
    <source>
        <dbReference type="SAM" id="Coils"/>
    </source>
</evidence>
<dbReference type="Gene3D" id="3.40.50.1440">
    <property type="entry name" value="Tubulin/FtsZ, GTPase domain"/>
    <property type="match status" value="1"/>
</dbReference>
<keyword evidence="6" id="KW-0175">Coiled coil</keyword>
<evidence type="ECO:0000256" key="4">
    <source>
        <dbReference type="ARBA" id="ARBA00022741"/>
    </source>
</evidence>
<dbReference type="EMBL" id="QCYY01003529">
    <property type="protein sequence ID" value="ROT62891.1"/>
    <property type="molecule type" value="Genomic_DNA"/>
</dbReference>
<protein>
    <submittedName>
        <fullName evidence="8">Putative beta-tubulin</fullName>
    </submittedName>
</protein>
<dbReference type="InterPro" id="IPR002453">
    <property type="entry name" value="Beta_tubulin"/>
</dbReference>
<feature type="compositionally biased region" description="Polar residues" evidence="7">
    <location>
        <begin position="138"/>
        <end position="160"/>
    </location>
</feature>
<dbReference type="InterPro" id="IPR008280">
    <property type="entry name" value="Tub_FtsZ_C"/>
</dbReference>
<keyword evidence="5" id="KW-0342">GTP-binding</keyword>
<gene>
    <name evidence="8" type="ORF">C7M84_019241</name>
</gene>
<accession>A0A423SFE4</accession>
<dbReference type="GO" id="GO:0005874">
    <property type="term" value="C:microtubule"/>
    <property type="evidence" value="ECO:0007669"/>
    <property type="project" value="UniProtKB-KW"/>
</dbReference>
<dbReference type="GO" id="GO:0003924">
    <property type="term" value="F:GTPase activity"/>
    <property type="evidence" value="ECO:0007669"/>
    <property type="project" value="InterPro"/>
</dbReference>
<evidence type="ECO:0000256" key="7">
    <source>
        <dbReference type="SAM" id="MobiDB-lite"/>
    </source>
</evidence>
<dbReference type="PRINTS" id="PR01161">
    <property type="entry name" value="TUBULIN"/>
</dbReference>
<evidence type="ECO:0000256" key="5">
    <source>
        <dbReference type="ARBA" id="ARBA00023134"/>
    </source>
</evidence>
<dbReference type="PROSITE" id="PS00675">
    <property type="entry name" value="SIGMA54_INTERACT_1"/>
    <property type="match status" value="1"/>
</dbReference>
<dbReference type="Gene3D" id="3.40.50.300">
    <property type="entry name" value="P-loop containing nucleotide triphosphate hydrolases"/>
    <property type="match status" value="1"/>
</dbReference>
<dbReference type="InterPro" id="IPR036525">
    <property type="entry name" value="Tubulin/FtsZ_GTPase_sf"/>
</dbReference>
<dbReference type="SUPFAM" id="SSF55307">
    <property type="entry name" value="Tubulin C-terminal domain-like"/>
    <property type="match status" value="1"/>
</dbReference>
<evidence type="ECO:0000313" key="8">
    <source>
        <dbReference type="EMBL" id="ROT62891.1"/>
    </source>
</evidence>
<comment type="cofactor">
    <cofactor evidence="1">
        <name>Mg(2+)</name>
        <dbReference type="ChEBI" id="CHEBI:18420"/>
    </cofactor>
</comment>
<dbReference type="GO" id="GO:0005525">
    <property type="term" value="F:GTP binding"/>
    <property type="evidence" value="ECO:0007669"/>
    <property type="project" value="UniProtKB-KW"/>
</dbReference>
<sequence>MINYQHPSTPLPQVSDTVVEPYNATLSVHQLVENTDETFCIDNEALYDICFRTLKLTSPSYGDLNHLVSVTMSGVTTCLRFPGQLNADLRKLAVNMVPFPRLHFFMPGFAPLTSRGQPPPSRSVTDSHKLTLSWTLSRTYSGKPTPPTNLLSRSPSSQISELPGPSPSPNSPADVRESKNMMTACDPRHGPLPHRGRHLQRQDVHEGGGQDALRSEKNSRIPGEIVSLEEALSVSEQKEFQVKEFAVVRRIAGEEFCLFLEGFPGEEFQSGAFPSCHFCQHIRAVRYVSAKIQLPDMNPELKEWVKRNSSVAGKEEDFTVYEVETKKKHEDKANKVRVVAIGPENDLETKTVLLLGETGVGKTTFLNTFLNMVFGVALEDELRLQLQDQMDRAKDSTQSQTEYTTAFTIYRQEGMPQPFNYMVIDTPGLGDTEGERKDKVNEKCLRFYLTNESWIKHLNCVGLVWKASNQKLDGRSQEILSNINKLLGFDIKGMTDILLTFSTFEESAATQVIRKSGINYKEVFHFDNIPLYQCPKQKEKKKLHAFMWESMVDNFKTFLEELNQRQPQELKITARLLLAQAKLEDAQTRLNAIDQSSALMSDQLQTQQAKMSDLDAMATSVDWQKIEELDTSSEEIVLDDGRHCHYCTQCRKVCIPACTDDHQTAMCSSETECSPMETEEEEEPECGSVVLDTTDAIGRHSQALAVAGQGIASSIAAVVSQIATVIVQLGRVILGAIRSDANFEQKMELMKKKKFMEVTGEKNFLQSEIEVVQAQLSEFERRREDELRVLQEKQKEIEKLQTGQ</sequence>
<proteinExistence type="inferred from homology"/>
<dbReference type="SUPFAM" id="SSF52540">
    <property type="entry name" value="P-loop containing nucleoside triphosphate hydrolases"/>
    <property type="match status" value="1"/>
</dbReference>
<dbReference type="PRINTS" id="PR01163">
    <property type="entry name" value="BETATUBULIN"/>
</dbReference>
<dbReference type="InterPro" id="IPR027417">
    <property type="entry name" value="P-loop_NTPase"/>
</dbReference>
<dbReference type="STRING" id="6689.A0A423SFE4"/>
<organism evidence="8 9">
    <name type="scientific">Penaeus vannamei</name>
    <name type="common">Whiteleg shrimp</name>
    <name type="synonym">Litopenaeus vannamei</name>
    <dbReference type="NCBI Taxonomy" id="6689"/>
    <lineage>
        <taxon>Eukaryota</taxon>
        <taxon>Metazoa</taxon>
        <taxon>Ecdysozoa</taxon>
        <taxon>Arthropoda</taxon>
        <taxon>Crustacea</taxon>
        <taxon>Multicrustacea</taxon>
        <taxon>Malacostraca</taxon>
        <taxon>Eumalacostraca</taxon>
        <taxon>Eucarida</taxon>
        <taxon>Decapoda</taxon>
        <taxon>Dendrobranchiata</taxon>
        <taxon>Penaeoidea</taxon>
        <taxon>Penaeidae</taxon>
        <taxon>Penaeus</taxon>
    </lineage>
</organism>
<name>A0A423SFE4_PENVA</name>
<evidence type="ECO:0000256" key="3">
    <source>
        <dbReference type="ARBA" id="ARBA00022701"/>
    </source>
</evidence>
<feature type="region of interest" description="Disordered" evidence="7">
    <location>
        <begin position="138"/>
        <end position="220"/>
    </location>
</feature>
<feature type="coiled-coil region" evidence="6">
    <location>
        <begin position="762"/>
        <end position="803"/>
    </location>
</feature>
<dbReference type="FunFam" id="3.40.50.1440:FF:000056">
    <property type="entry name" value="Tubulin beta chain"/>
    <property type="match status" value="1"/>
</dbReference>
<dbReference type="GO" id="GO:0005200">
    <property type="term" value="F:structural constituent of cytoskeleton"/>
    <property type="evidence" value="ECO:0007669"/>
    <property type="project" value="InterPro"/>
</dbReference>
<dbReference type="SUPFAM" id="SSF52490">
    <property type="entry name" value="Tubulin nucleotide-binding domain-like"/>
    <property type="match status" value="1"/>
</dbReference>
<keyword evidence="9" id="KW-1185">Reference proteome</keyword>
<dbReference type="InterPro" id="IPR025662">
    <property type="entry name" value="Sigma_54_int_dom_ATP-bd_1"/>
</dbReference>
<dbReference type="GO" id="GO:0007017">
    <property type="term" value="P:microtubule-based process"/>
    <property type="evidence" value="ECO:0007669"/>
    <property type="project" value="InterPro"/>
</dbReference>
<dbReference type="OrthoDB" id="2386367at2759"/>
<dbReference type="PANTHER" id="PTHR11588">
    <property type="entry name" value="TUBULIN"/>
    <property type="match status" value="1"/>
</dbReference>
<evidence type="ECO:0000256" key="1">
    <source>
        <dbReference type="ARBA" id="ARBA00001946"/>
    </source>
</evidence>
<reference evidence="8 9" key="1">
    <citation type="submission" date="2018-04" db="EMBL/GenBank/DDBJ databases">
        <authorList>
            <person name="Zhang X."/>
            <person name="Yuan J."/>
            <person name="Li F."/>
            <person name="Xiang J."/>
        </authorList>
    </citation>
    <scope>NUCLEOTIDE SEQUENCE [LARGE SCALE GENOMIC DNA]</scope>
    <source>
        <tissue evidence="8">Muscle</tissue>
    </source>
</reference>
<reference evidence="8 9" key="2">
    <citation type="submission" date="2019-01" db="EMBL/GenBank/DDBJ databases">
        <title>The decoding of complex shrimp genome reveals the adaptation for benthos swimmer, frequently molting mechanism and breeding impact on genome.</title>
        <authorList>
            <person name="Sun Y."/>
            <person name="Gao Y."/>
            <person name="Yu Y."/>
        </authorList>
    </citation>
    <scope>NUCLEOTIDE SEQUENCE [LARGE SCALE GENOMIC DNA]</scope>
    <source>
        <tissue evidence="8">Muscle</tissue>
    </source>
</reference>
<keyword evidence="3" id="KW-0493">Microtubule</keyword>
<feature type="compositionally biased region" description="Basic and acidic residues" evidence="7">
    <location>
        <begin position="200"/>
        <end position="219"/>
    </location>
</feature>
<keyword evidence="4" id="KW-0547">Nucleotide-binding</keyword>
<dbReference type="InterPro" id="IPR000217">
    <property type="entry name" value="Tubulin"/>
</dbReference>
<dbReference type="AlphaFoldDB" id="A0A423SFE4"/>
<evidence type="ECO:0000256" key="2">
    <source>
        <dbReference type="ARBA" id="ARBA00009636"/>
    </source>
</evidence>
<comment type="similarity">
    <text evidence="2">Belongs to the tubulin family.</text>
</comment>
<evidence type="ECO:0000313" key="9">
    <source>
        <dbReference type="Proteomes" id="UP000283509"/>
    </source>
</evidence>
<dbReference type="Proteomes" id="UP000283509">
    <property type="component" value="Unassembled WGS sequence"/>
</dbReference>
<comment type="caution">
    <text evidence="8">The sequence shown here is derived from an EMBL/GenBank/DDBJ whole genome shotgun (WGS) entry which is preliminary data.</text>
</comment>